<protein>
    <submittedName>
        <fullName evidence="1">Uncharacterized protein</fullName>
    </submittedName>
</protein>
<gene>
    <name evidence="1" type="ORF">TIFTF001_034427</name>
</gene>
<keyword evidence="2" id="KW-1185">Reference proteome</keyword>
<accession>A0AA88E068</accession>
<evidence type="ECO:0000313" key="2">
    <source>
        <dbReference type="Proteomes" id="UP001187192"/>
    </source>
</evidence>
<dbReference type="AlphaFoldDB" id="A0AA88E068"/>
<dbReference type="Proteomes" id="UP001187192">
    <property type="component" value="Unassembled WGS sequence"/>
</dbReference>
<name>A0AA88E068_FICCA</name>
<organism evidence="1 2">
    <name type="scientific">Ficus carica</name>
    <name type="common">Common fig</name>
    <dbReference type="NCBI Taxonomy" id="3494"/>
    <lineage>
        <taxon>Eukaryota</taxon>
        <taxon>Viridiplantae</taxon>
        <taxon>Streptophyta</taxon>
        <taxon>Embryophyta</taxon>
        <taxon>Tracheophyta</taxon>
        <taxon>Spermatophyta</taxon>
        <taxon>Magnoliopsida</taxon>
        <taxon>eudicotyledons</taxon>
        <taxon>Gunneridae</taxon>
        <taxon>Pentapetalae</taxon>
        <taxon>rosids</taxon>
        <taxon>fabids</taxon>
        <taxon>Rosales</taxon>
        <taxon>Moraceae</taxon>
        <taxon>Ficeae</taxon>
        <taxon>Ficus</taxon>
    </lineage>
</organism>
<sequence length="144" mass="16118">MGQWRSGDLEEIREVVGLVGDDVVAKVVARGEARDPARGRIWIFHEEEWIFGDYCGEIERMENLLERKGGLGSAVKENESPATAAARSRDLEEIREPAGDEGWIGIRRERDQISGDCGGEIREPAGDKRQIGNVMMERAPEIRV</sequence>
<evidence type="ECO:0000313" key="1">
    <source>
        <dbReference type="EMBL" id="GMN65349.1"/>
    </source>
</evidence>
<proteinExistence type="predicted"/>
<dbReference type="EMBL" id="BTGU01000227">
    <property type="protein sequence ID" value="GMN65349.1"/>
    <property type="molecule type" value="Genomic_DNA"/>
</dbReference>
<comment type="caution">
    <text evidence="1">The sequence shown here is derived from an EMBL/GenBank/DDBJ whole genome shotgun (WGS) entry which is preliminary data.</text>
</comment>
<reference evidence="1" key="1">
    <citation type="submission" date="2023-07" db="EMBL/GenBank/DDBJ databases">
        <title>draft genome sequence of fig (Ficus carica).</title>
        <authorList>
            <person name="Takahashi T."/>
            <person name="Nishimura K."/>
        </authorList>
    </citation>
    <scope>NUCLEOTIDE SEQUENCE</scope>
</reference>